<gene>
    <name evidence="7" type="ORF">GCM10011387_26110</name>
</gene>
<reference evidence="7" key="2">
    <citation type="submission" date="2020-09" db="EMBL/GenBank/DDBJ databases">
        <authorList>
            <person name="Sun Q."/>
            <person name="Zhou Y."/>
        </authorList>
    </citation>
    <scope>NUCLEOTIDE SEQUENCE</scope>
    <source>
        <strain evidence="7">CGMCC 1.15343</strain>
    </source>
</reference>
<feature type="transmembrane region" description="Helical" evidence="5">
    <location>
        <begin position="29"/>
        <end position="49"/>
    </location>
</feature>
<feature type="transmembrane region" description="Helical" evidence="5">
    <location>
        <begin position="61"/>
        <end position="78"/>
    </location>
</feature>
<dbReference type="Proteomes" id="UP000651668">
    <property type="component" value="Unassembled WGS sequence"/>
</dbReference>
<dbReference type="AlphaFoldDB" id="A0A916XGA8"/>
<dbReference type="EMBL" id="BMIL01000009">
    <property type="protein sequence ID" value="GGC71397.1"/>
    <property type="molecule type" value="Genomic_DNA"/>
</dbReference>
<organism evidence="7 8">
    <name type="scientific">Pedobacter quisquiliarum</name>
    <dbReference type="NCBI Taxonomy" id="1834438"/>
    <lineage>
        <taxon>Bacteria</taxon>
        <taxon>Pseudomonadati</taxon>
        <taxon>Bacteroidota</taxon>
        <taxon>Sphingobacteriia</taxon>
        <taxon>Sphingobacteriales</taxon>
        <taxon>Sphingobacteriaceae</taxon>
        <taxon>Pedobacter</taxon>
    </lineage>
</organism>
<evidence type="ECO:0000313" key="8">
    <source>
        <dbReference type="Proteomes" id="UP000651668"/>
    </source>
</evidence>
<reference evidence="7" key="1">
    <citation type="journal article" date="2014" name="Int. J. Syst. Evol. Microbiol.">
        <title>Complete genome sequence of Corynebacterium casei LMG S-19264T (=DSM 44701T), isolated from a smear-ripened cheese.</title>
        <authorList>
            <consortium name="US DOE Joint Genome Institute (JGI-PGF)"/>
            <person name="Walter F."/>
            <person name="Albersmeier A."/>
            <person name="Kalinowski J."/>
            <person name="Ruckert C."/>
        </authorList>
    </citation>
    <scope>NUCLEOTIDE SEQUENCE</scope>
    <source>
        <strain evidence="7">CGMCC 1.15343</strain>
    </source>
</reference>
<keyword evidence="4 5" id="KW-0472">Membrane</keyword>
<evidence type="ECO:0000259" key="6">
    <source>
        <dbReference type="Pfam" id="PF04932"/>
    </source>
</evidence>
<comment type="subcellular location">
    <subcellularLocation>
        <location evidence="1">Membrane</location>
        <topology evidence="1">Multi-pass membrane protein</topology>
    </subcellularLocation>
</comment>
<dbReference type="PANTHER" id="PTHR37422:SF17">
    <property type="entry name" value="O-ANTIGEN LIGASE"/>
    <property type="match status" value="1"/>
</dbReference>
<feature type="domain" description="O-antigen ligase-related" evidence="6">
    <location>
        <begin position="175"/>
        <end position="313"/>
    </location>
</feature>
<feature type="transmembrane region" description="Helical" evidence="5">
    <location>
        <begin position="142"/>
        <end position="161"/>
    </location>
</feature>
<name>A0A916XGA8_9SPHI</name>
<protein>
    <recommendedName>
        <fullName evidence="6">O-antigen ligase-related domain-containing protein</fullName>
    </recommendedName>
</protein>
<feature type="transmembrane region" description="Helical" evidence="5">
    <location>
        <begin position="208"/>
        <end position="229"/>
    </location>
</feature>
<feature type="transmembrane region" description="Helical" evidence="5">
    <location>
        <begin position="339"/>
        <end position="356"/>
    </location>
</feature>
<evidence type="ECO:0000256" key="3">
    <source>
        <dbReference type="ARBA" id="ARBA00022989"/>
    </source>
</evidence>
<proteinExistence type="predicted"/>
<dbReference type="InterPro" id="IPR007016">
    <property type="entry name" value="O-antigen_ligase-rel_domated"/>
</dbReference>
<evidence type="ECO:0000256" key="2">
    <source>
        <dbReference type="ARBA" id="ARBA00022692"/>
    </source>
</evidence>
<feature type="transmembrane region" description="Helical" evidence="5">
    <location>
        <begin position="173"/>
        <end position="202"/>
    </location>
</feature>
<keyword evidence="2 5" id="KW-0812">Transmembrane</keyword>
<accession>A0A916XGA8</accession>
<keyword evidence="3 5" id="KW-1133">Transmembrane helix</keyword>
<comment type="caution">
    <text evidence="7">The sequence shown here is derived from an EMBL/GenBank/DDBJ whole genome shotgun (WGS) entry which is preliminary data.</text>
</comment>
<evidence type="ECO:0000313" key="7">
    <source>
        <dbReference type="EMBL" id="GGC71397.1"/>
    </source>
</evidence>
<feature type="transmembrane region" description="Helical" evidence="5">
    <location>
        <begin position="267"/>
        <end position="284"/>
    </location>
</feature>
<dbReference type="GO" id="GO:0016020">
    <property type="term" value="C:membrane"/>
    <property type="evidence" value="ECO:0007669"/>
    <property type="project" value="UniProtKB-SubCell"/>
</dbReference>
<sequence length="390" mass="43074">MIEGLILTVVAAVLVKTSAKEYTEINKDLFYLLLVWFVISLLQVLNPGASLMGWVSEIRSTALYPLLMVMLGLLIFNQRRHLDLFLVLIIGLSTLASLNGIKQLYFGPSSGEQAFLNGGGAITHILFGRLRVFSFYSDAGQFGASQAQLGLIALILGFGPFRKWTKCIFLSCSGLMLYGMLISGTRGALFALVIGGFVALVLSKNLKVLLLGGLVGILFLSFLKFTYIGNSNYQIYRLRSAVNPNDPSLNVRFNTQKLLREYMSSRPFGGGLGVIGHNGILYNSDKFLSTVPPDSYFVKVWAMYGIVGFTIWLAIMLYVFGKCCGIVWRLEDKEIKIKMIALTSGFAGILFCSYGNEVINSMPSSIVVYFSWVFIYKSPQLQGTGQSFII</sequence>
<dbReference type="Pfam" id="PF04932">
    <property type="entry name" value="Wzy_C"/>
    <property type="match status" value="1"/>
</dbReference>
<evidence type="ECO:0000256" key="4">
    <source>
        <dbReference type="ARBA" id="ARBA00023136"/>
    </source>
</evidence>
<dbReference type="PANTHER" id="PTHR37422">
    <property type="entry name" value="TEICHURONIC ACID BIOSYNTHESIS PROTEIN TUAE"/>
    <property type="match status" value="1"/>
</dbReference>
<feature type="transmembrane region" description="Helical" evidence="5">
    <location>
        <begin position="296"/>
        <end position="319"/>
    </location>
</feature>
<dbReference type="InterPro" id="IPR051533">
    <property type="entry name" value="WaaL-like"/>
</dbReference>
<feature type="transmembrane region" description="Helical" evidence="5">
    <location>
        <begin position="84"/>
        <end position="102"/>
    </location>
</feature>
<evidence type="ECO:0000256" key="5">
    <source>
        <dbReference type="SAM" id="Phobius"/>
    </source>
</evidence>
<keyword evidence="8" id="KW-1185">Reference proteome</keyword>
<evidence type="ECO:0000256" key="1">
    <source>
        <dbReference type="ARBA" id="ARBA00004141"/>
    </source>
</evidence>